<sequence length="157" mass="18630">MRFMENPPYIMHVPRKSELDYYLNQVLPVLLGRRVVQLTKLDYRLANNLNEELKNLRCWVNYHALRFTKPIRDLSQKLVSRMRKMTNRFIAVHLRFEPDMLAFSGCYYDGGDKERYELGEIRNRWITLAMLCEDCNHFLDITEAIKSLGVTILKGVT</sequence>
<keyword evidence="8" id="KW-1185">Reference proteome</keyword>
<dbReference type="GO" id="GO:0016757">
    <property type="term" value="F:glycosyltransferase activity"/>
    <property type="evidence" value="ECO:0007669"/>
    <property type="project" value="UniProtKB-KW"/>
</dbReference>
<keyword evidence="5" id="KW-0119">Carbohydrate metabolism</keyword>
<name>A0A7J0HFD9_9ERIC</name>
<dbReference type="PANTHER" id="PTHR31818:SF3">
    <property type="entry name" value="O-FUCOSYLTRANSFERASE 29"/>
    <property type="match status" value="1"/>
</dbReference>
<comment type="similarity">
    <text evidence="1">Belongs to the glycosyltransferase GT106 family.</text>
</comment>
<dbReference type="Proteomes" id="UP000585474">
    <property type="component" value="Unassembled WGS sequence"/>
</dbReference>
<evidence type="ECO:0000313" key="8">
    <source>
        <dbReference type="Proteomes" id="UP000585474"/>
    </source>
</evidence>
<evidence type="ECO:0000256" key="6">
    <source>
        <dbReference type="ARBA" id="ARBA00030350"/>
    </source>
</evidence>
<dbReference type="EMBL" id="BJWL01000029">
    <property type="protein sequence ID" value="GFZ21846.1"/>
    <property type="molecule type" value="Genomic_DNA"/>
</dbReference>
<evidence type="ECO:0000256" key="4">
    <source>
        <dbReference type="ARBA" id="ARBA00023253"/>
    </source>
</evidence>
<reference evidence="7 8" key="1">
    <citation type="submission" date="2019-07" db="EMBL/GenBank/DDBJ databases">
        <title>De Novo Assembly of kiwifruit Actinidia rufa.</title>
        <authorList>
            <person name="Sugita-Konishi S."/>
            <person name="Sato K."/>
            <person name="Mori E."/>
            <person name="Abe Y."/>
            <person name="Kisaki G."/>
            <person name="Hamano K."/>
            <person name="Suezawa K."/>
            <person name="Otani M."/>
            <person name="Fukuda T."/>
            <person name="Manabe T."/>
            <person name="Gomi K."/>
            <person name="Tabuchi M."/>
            <person name="Akimitsu K."/>
            <person name="Kataoka I."/>
        </authorList>
    </citation>
    <scope>NUCLEOTIDE SEQUENCE [LARGE SCALE GENOMIC DNA]</scope>
    <source>
        <strain evidence="8">cv. Fuchu</strain>
    </source>
</reference>
<keyword evidence="2 7" id="KW-0328">Glycosyltransferase</keyword>
<evidence type="ECO:0000256" key="1">
    <source>
        <dbReference type="ARBA" id="ARBA00007737"/>
    </source>
</evidence>
<protein>
    <recommendedName>
        <fullName evidence="6">O-fucosyltransferase family protein</fullName>
    </recommendedName>
</protein>
<evidence type="ECO:0000256" key="2">
    <source>
        <dbReference type="ARBA" id="ARBA00022676"/>
    </source>
</evidence>
<evidence type="ECO:0000256" key="5">
    <source>
        <dbReference type="ARBA" id="ARBA00023277"/>
    </source>
</evidence>
<proteinExistence type="inferred from homology"/>
<dbReference type="GO" id="GO:0006004">
    <property type="term" value="P:fucose metabolic process"/>
    <property type="evidence" value="ECO:0007669"/>
    <property type="project" value="UniProtKB-KW"/>
</dbReference>
<dbReference type="PANTHER" id="PTHR31818">
    <property type="entry name" value="O-FUCOSYLTRANSFERASE 16"/>
    <property type="match status" value="1"/>
</dbReference>
<comment type="caution">
    <text evidence="7">The sequence shown here is derived from an EMBL/GenBank/DDBJ whole genome shotgun (WGS) entry which is preliminary data.</text>
</comment>
<dbReference type="Pfam" id="PF10250">
    <property type="entry name" value="O-FucT"/>
    <property type="match status" value="1"/>
</dbReference>
<gene>
    <name evidence="7" type="ORF">Acr_29g0010080</name>
</gene>
<accession>A0A7J0HFD9</accession>
<dbReference type="AlphaFoldDB" id="A0A7J0HFD9"/>
<organism evidence="7 8">
    <name type="scientific">Actinidia rufa</name>
    <dbReference type="NCBI Taxonomy" id="165716"/>
    <lineage>
        <taxon>Eukaryota</taxon>
        <taxon>Viridiplantae</taxon>
        <taxon>Streptophyta</taxon>
        <taxon>Embryophyta</taxon>
        <taxon>Tracheophyta</taxon>
        <taxon>Spermatophyta</taxon>
        <taxon>Magnoliopsida</taxon>
        <taxon>eudicotyledons</taxon>
        <taxon>Gunneridae</taxon>
        <taxon>Pentapetalae</taxon>
        <taxon>asterids</taxon>
        <taxon>Ericales</taxon>
        <taxon>Actinidiaceae</taxon>
        <taxon>Actinidia</taxon>
    </lineage>
</organism>
<keyword evidence="3 7" id="KW-0808">Transferase</keyword>
<dbReference type="InterPro" id="IPR019378">
    <property type="entry name" value="GDP-Fuc_O-FucTrfase"/>
</dbReference>
<dbReference type="OrthoDB" id="1736729at2759"/>
<evidence type="ECO:0000256" key="3">
    <source>
        <dbReference type="ARBA" id="ARBA00022679"/>
    </source>
</evidence>
<keyword evidence="4" id="KW-0294">Fucose metabolism</keyword>
<evidence type="ECO:0000313" key="7">
    <source>
        <dbReference type="EMBL" id="GFZ21846.1"/>
    </source>
</evidence>